<gene>
    <name evidence="3" type="ORF">FSP39_001858</name>
</gene>
<evidence type="ECO:0000259" key="2">
    <source>
        <dbReference type="PROSITE" id="PS50209"/>
    </source>
</evidence>
<evidence type="ECO:0000313" key="4">
    <source>
        <dbReference type="Proteomes" id="UP001186944"/>
    </source>
</evidence>
<evidence type="ECO:0000313" key="3">
    <source>
        <dbReference type="EMBL" id="KAK3101220.1"/>
    </source>
</evidence>
<dbReference type="AlphaFoldDB" id="A0AA89BYC6"/>
<dbReference type="CDD" id="cd01671">
    <property type="entry name" value="CARD"/>
    <property type="match status" value="1"/>
</dbReference>
<sequence length="380" mass="44715">MNREQRKRITQNLTNLKERLVDLDPIIDKLIENDVFTLSDRSRIEQVTPCTTQRKFNEFVQLLLASPEPSCYQVFLDALTEERHHYMVERLQNTSRRNFDASGAASGAYGYGGNVDQITSAMTRVLNDFGGKLTKELSETYEKRRQADKEELEQKMEEKLQSFKKDWDEDRKNMLKMNDHAISNLLGSVEKLKRSNEEYEKLMEKYDHLKQKQKEMREKETERWQRLSQSNMENIQLKTTNDGLKGEVKELKEKVRQLEDENRELRDKDRQSQVDLEHLVVENKTLIAELDEKERERAALKQEVELAYGRIHEVVTFQREKSDMEDATYKSALEKQSEKLNEIYEVVNTLTARERVRAAPRAIYIGGNTLTKSKTKLQNN</sequence>
<accession>A0AA89BYC6</accession>
<proteinExistence type="predicted"/>
<dbReference type="Gene3D" id="1.20.5.340">
    <property type="match status" value="1"/>
</dbReference>
<name>A0AA89BYC6_PINIB</name>
<dbReference type="EMBL" id="VSWD01000005">
    <property type="protein sequence ID" value="KAK3101220.1"/>
    <property type="molecule type" value="Genomic_DNA"/>
</dbReference>
<feature type="domain" description="CARD" evidence="2">
    <location>
        <begin position="1"/>
        <end position="94"/>
    </location>
</feature>
<dbReference type="GO" id="GO:0042981">
    <property type="term" value="P:regulation of apoptotic process"/>
    <property type="evidence" value="ECO:0007669"/>
    <property type="project" value="InterPro"/>
</dbReference>
<dbReference type="InterPro" id="IPR001315">
    <property type="entry name" value="CARD"/>
</dbReference>
<feature type="coiled-coil region" evidence="1">
    <location>
        <begin position="138"/>
        <end position="310"/>
    </location>
</feature>
<dbReference type="Gene3D" id="1.10.533.10">
    <property type="entry name" value="Death Domain, Fas"/>
    <property type="match status" value="1"/>
</dbReference>
<reference evidence="3" key="1">
    <citation type="submission" date="2019-08" db="EMBL/GenBank/DDBJ databases">
        <title>The improved chromosome-level genome for the pearl oyster Pinctada fucata martensii using PacBio sequencing and Hi-C.</title>
        <authorList>
            <person name="Zheng Z."/>
        </authorList>
    </citation>
    <scope>NUCLEOTIDE SEQUENCE</scope>
    <source>
        <strain evidence="3">ZZ-2019</strain>
        <tissue evidence="3">Adductor muscle</tissue>
    </source>
</reference>
<dbReference type="Proteomes" id="UP001186944">
    <property type="component" value="Unassembled WGS sequence"/>
</dbReference>
<dbReference type="InterPro" id="IPR011029">
    <property type="entry name" value="DEATH-like_dom_sf"/>
</dbReference>
<keyword evidence="1" id="KW-0175">Coiled coil</keyword>
<comment type="caution">
    <text evidence="3">The sequence shown here is derived from an EMBL/GenBank/DDBJ whole genome shotgun (WGS) entry which is preliminary data.</text>
</comment>
<dbReference type="PROSITE" id="PS50209">
    <property type="entry name" value="CARD"/>
    <property type="match status" value="1"/>
</dbReference>
<organism evidence="3 4">
    <name type="scientific">Pinctada imbricata</name>
    <name type="common">Atlantic pearl-oyster</name>
    <name type="synonym">Pinctada martensii</name>
    <dbReference type="NCBI Taxonomy" id="66713"/>
    <lineage>
        <taxon>Eukaryota</taxon>
        <taxon>Metazoa</taxon>
        <taxon>Spiralia</taxon>
        <taxon>Lophotrochozoa</taxon>
        <taxon>Mollusca</taxon>
        <taxon>Bivalvia</taxon>
        <taxon>Autobranchia</taxon>
        <taxon>Pteriomorphia</taxon>
        <taxon>Pterioida</taxon>
        <taxon>Pterioidea</taxon>
        <taxon>Pteriidae</taxon>
        <taxon>Pinctada</taxon>
    </lineage>
</organism>
<dbReference type="Pfam" id="PF00619">
    <property type="entry name" value="CARD"/>
    <property type="match status" value="1"/>
</dbReference>
<protein>
    <recommendedName>
        <fullName evidence="2">CARD domain-containing protein</fullName>
    </recommendedName>
</protein>
<evidence type="ECO:0000256" key="1">
    <source>
        <dbReference type="SAM" id="Coils"/>
    </source>
</evidence>
<keyword evidence="4" id="KW-1185">Reference proteome</keyword>
<dbReference type="SUPFAM" id="SSF47986">
    <property type="entry name" value="DEATH domain"/>
    <property type="match status" value="1"/>
</dbReference>